<accession>A0A812U4P9</accession>
<organism evidence="1 2">
    <name type="scientific">Symbiodinium natans</name>
    <dbReference type="NCBI Taxonomy" id="878477"/>
    <lineage>
        <taxon>Eukaryota</taxon>
        <taxon>Sar</taxon>
        <taxon>Alveolata</taxon>
        <taxon>Dinophyceae</taxon>
        <taxon>Suessiales</taxon>
        <taxon>Symbiodiniaceae</taxon>
        <taxon>Symbiodinium</taxon>
    </lineage>
</organism>
<reference evidence="1" key="1">
    <citation type="submission" date="2021-02" db="EMBL/GenBank/DDBJ databases">
        <authorList>
            <person name="Dougan E. K."/>
            <person name="Rhodes N."/>
            <person name="Thang M."/>
            <person name="Chan C."/>
        </authorList>
    </citation>
    <scope>NUCLEOTIDE SEQUENCE</scope>
</reference>
<sequence>MVCHNLGRAGFALLATLFLGLLSLAYVMNFLWTCRQGPAPELEEGTSILKEAPVLLGLAQPAATKASAELQREDVQPEDILYGHIHMAKAGGSYVNTELALNFERVCGHKGYSYDAFQANLRYKERRQYQDVFGRVARGYDRLRVPEFVMEEIGYEDCDLVSHEVPWSWWKKFKAWKVEFHLPCRDPVDHILSMCNQIGKGFDCRLDWRKEVEKCIIWMNRFGIQLNSSAEFPNARLKCYNFSMTSKYIQYMSTKLQKKKRLSTLVYRPYNDPRNPAKECLFSNETANHLVSTYMRTLPYYAFCDRCLGSEQDLLL</sequence>
<evidence type="ECO:0000313" key="2">
    <source>
        <dbReference type="Proteomes" id="UP000604046"/>
    </source>
</evidence>
<proteinExistence type="predicted"/>
<gene>
    <name evidence="1" type="ORF">SNAT2548_LOCUS31853</name>
</gene>
<comment type="caution">
    <text evidence="1">The sequence shown here is derived from an EMBL/GenBank/DDBJ whole genome shotgun (WGS) entry which is preliminary data.</text>
</comment>
<dbReference type="OrthoDB" id="46612at2759"/>
<evidence type="ECO:0000313" key="1">
    <source>
        <dbReference type="EMBL" id="CAE7563412.1"/>
    </source>
</evidence>
<dbReference type="AlphaFoldDB" id="A0A812U4P9"/>
<name>A0A812U4P9_9DINO</name>
<dbReference type="Proteomes" id="UP000604046">
    <property type="component" value="Unassembled WGS sequence"/>
</dbReference>
<protein>
    <submittedName>
        <fullName evidence="1">Uncharacterized protein</fullName>
    </submittedName>
</protein>
<dbReference type="EMBL" id="CAJNDS010002679">
    <property type="protein sequence ID" value="CAE7563412.1"/>
    <property type="molecule type" value="Genomic_DNA"/>
</dbReference>
<keyword evidence="2" id="KW-1185">Reference proteome</keyword>